<evidence type="ECO:0000313" key="3">
    <source>
        <dbReference type="EMBL" id="MBD2279752.1"/>
    </source>
</evidence>
<dbReference type="EMBL" id="JACJQT010000043">
    <property type="protein sequence ID" value="MBD2279752.1"/>
    <property type="molecule type" value="Genomic_DNA"/>
</dbReference>
<gene>
    <name evidence="3" type="ORF">H6F99_16055</name>
</gene>
<dbReference type="Proteomes" id="UP000606721">
    <property type="component" value="Unassembled WGS sequence"/>
</dbReference>
<name>A0ABR8BYA8_APHFL</name>
<dbReference type="Pfam" id="PF20712">
    <property type="entry name" value="CyanoTRADDas_TM"/>
    <property type="match status" value="1"/>
</dbReference>
<evidence type="ECO:0000259" key="2">
    <source>
        <dbReference type="Pfam" id="PF20712"/>
    </source>
</evidence>
<proteinExistence type="predicted"/>
<evidence type="ECO:0000256" key="1">
    <source>
        <dbReference type="SAM" id="Phobius"/>
    </source>
</evidence>
<accession>A0ABR8BYA8</accession>
<dbReference type="InterPro" id="IPR048567">
    <property type="entry name" value="CyanoTRADDas_TM"/>
</dbReference>
<keyword evidence="1" id="KW-1133">Transmembrane helix</keyword>
<comment type="caution">
    <text evidence="3">The sequence shown here is derived from an EMBL/GenBank/DDBJ whole genome shotgun (WGS) entry which is preliminary data.</text>
</comment>
<keyword evidence="4" id="KW-1185">Reference proteome</keyword>
<keyword evidence="1" id="KW-0472">Membrane</keyword>
<organism evidence="3 4">
    <name type="scientific">Aphanizomenon flos-aquae FACHB-1040</name>
    <dbReference type="NCBI Taxonomy" id="2692887"/>
    <lineage>
        <taxon>Bacteria</taxon>
        <taxon>Bacillati</taxon>
        <taxon>Cyanobacteriota</taxon>
        <taxon>Cyanophyceae</taxon>
        <taxon>Nostocales</taxon>
        <taxon>Aphanizomenonaceae</taxon>
        <taxon>Aphanizomenon</taxon>
    </lineage>
</organism>
<feature type="transmembrane region" description="Helical" evidence="1">
    <location>
        <begin position="21"/>
        <end position="44"/>
    </location>
</feature>
<feature type="domain" description="Cyanobacterial TRADD-N associated 2 transmembrane" evidence="2">
    <location>
        <begin position="15"/>
        <end position="72"/>
    </location>
</feature>
<evidence type="ECO:0000313" key="4">
    <source>
        <dbReference type="Proteomes" id="UP000606721"/>
    </source>
</evidence>
<keyword evidence="1" id="KW-0812">Transmembrane</keyword>
<protein>
    <recommendedName>
        <fullName evidence="2">Cyanobacterial TRADD-N associated 2 transmembrane domain-containing protein</fullName>
    </recommendedName>
</protein>
<sequence>MNRNYWDELLKTLHRQQKVVFYTWWGAKIFNIIITSVGIGLVFTGNIHDGSLTTVAAVLSQMSVGSFAKHNQSRLDKQIKALMAKMDEE</sequence>
<reference evidence="3 4" key="1">
    <citation type="journal article" date="2020" name="ISME J.">
        <title>Comparative genomics reveals insights into cyanobacterial evolution and habitat adaptation.</title>
        <authorList>
            <person name="Chen M.Y."/>
            <person name="Teng W.K."/>
            <person name="Zhao L."/>
            <person name="Hu C.X."/>
            <person name="Zhou Y.K."/>
            <person name="Han B.P."/>
            <person name="Song L.R."/>
            <person name="Shu W.S."/>
        </authorList>
    </citation>
    <scope>NUCLEOTIDE SEQUENCE [LARGE SCALE GENOMIC DNA]</scope>
    <source>
        <strain evidence="3 4">FACHB-1040</strain>
    </source>
</reference>
<dbReference type="RefSeq" id="WP_190383566.1">
    <property type="nucleotide sequence ID" value="NZ_JACJQT010000043.1"/>
</dbReference>